<name>A0A3M3ZLB8_9PSED</name>
<evidence type="ECO:0000259" key="1">
    <source>
        <dbReference type="Pfam" id="PF02492"/>
    </source>
</evidence>
<sequence length="98" mass="10568">MLTVQPGVMVLDAAAMASIQPLPATQQEALAEAGLVVMNKSEQLDEAARQALAEQMKPCALLWTRHADLPLNRLPPFVEGTAVDKQVVDNLTLSLIHI</sequence>
<dbReference type="Pfam" id="PF02492">
    <property type="entry name" value="cobW"/>
    <property type="match status" value="1"/>
</dbReference>
<dbReference type="EMBL" id="RBQE01000618">
    <property type="protein sequence ID" value="RMO94823.1"/>
    <property type="molecule type" value="Genomic_DNA"/>
</dbReference>
<organism evidence="2 3">
    <name type="scientific">Pseudomonas syringae pv. persicae</name>
    <dbReference type="NCBI Taxonomy" id="237306"/>
    <lineage>
        <taxon>Bacteria</taxon>
        <taxon>Pseudomonadati</taxon>
        <taxon>Pseudomonadota</taxon>
        <taxon>Gammaproteobacteria</taxon>
        <taxon>Pseudomonadales</taxon>
        <taxon>Pseudomonadaceae</taxon>
        <taxon>Pseudomonas</taxon>
    </lineage>
</organism>
<dbReference type="Proteomes" id="UP000281604">
    <property type="component" value="Unassembled WGS sequence"/>
</dbReference>
<comment type="caution">
    <text evidence="2">The sequence shown here is derived from an EMBL/GenBank/DDBJ whole genome shotgun (WGS) entry which is preliminary data.</text>
</comment>
<reference evidence="2 3" key="1">
    <citation type="submission" date="2018-08" db="EMBL/GenBank/DDBJ databases">
        <title>Recombination of ecologically and evolutionarily significant loci maintains genetic cohesion in the Pseudomonas syringae species complex.</title>
        <authorList>
            <person name="Dillon M."/>
            <person name="Thakur S."/>
            <person name="Almeida R.N.D."/>
            <person name="Weir B.S."/>
            <person name="Guttman D.S."/>
        </authorList>
    </citation>
    <scope>NUCLEOTIDE SEQUENCE [LARGE SCALE GENOMIC DNA]</scope>
    <source>
        <strain evidence="2 3">ICMP 3706</strain>
    </source>
</reference>
<feature type="domain" description="CobW/HypB/UreG nucleotide-binding" evidence="1">
    <location>
        <begin position="3"/>
        <end position="56"/>
    </location>
</feature>
<dbReference type="AlphaFoldDB" id="A0A3M3ZLB8"/>
<gene>
    <name evidence="2" type="ORF">ALQ30_200213</name>
</gene>
<proteinExistence type="predicted"/>
<evidence type="ECO:0000313" key="2">
    <source>
        <dbReference type="EMBL" id="RMO94823.1"/>
    </source>
</evidence>
<protein>
    <recommendedName>
        <fullName evidence="1">CobW/HypB/UreG nucleotide-binding domain-containing protein</fullName>
    </recommendedName>
</protein>
<accession>A0A3M3ZLB8</accession>
<evidence type="ECO:0000313" key="3">
    <source>
        <dbReference type="Proteomes" id="UP000281604"/>
    </source>
</evidence>
<dbReference type="InterPro" id="IPR003495">
    <property type="entry name" value="CobW/HypB/UreG_nucleotide-bd"/>
</dbReference>